<dbReference type="CDD" id="cd06225">
    <property type="entry name" value="HAMP"/>
    <property type="match status" value="1"/>
</dbReference>
<feature type="transmembrane region" description="Helical" evidence="10">
    <location>
        <begin position="336"/>
        <end position="357"/>
    </location>
</feature>
<evidence type="ECO:0000256" key="2">
    <source>
        <dbReference type="ARBA" id="ARBA00022475"/>
    </source>
</evidence>
<dbReference type="GO" id="GO:0005886">
    <property type="term" value="C:plasma membrane"/>
    <property type="evidence" value="ECO:0007669"/>
    <property type="project" value="UniProtKB-SubCell"/>
</dbReference>
<sequence>MWNSISVKFKIPAAILCGAMLVGIGIGISSYFTAAREIHLLTEHRLQAVAENRRFELEDYLEAIKTDLKLVSELPFTADALTAFKVAWMDISGDKTSALKKAYISNNPHPLGEKHLLDSANDNPAYDIVHQTFHPWFRELLIDRGYYDIFLFNKEGDLVYTVFKEEDFATNFMPGGPWAETDLGNAFRAALNGPDNEVHFYDFAPYQPSYGAPASFISRPVVAGGEKIGVLVFQMPIDKINELMDRTTGLGETGETLIVGPDGFLRNNSRFTEENDILTRRLAVETGPTVTWHTNTWRGMNMLAMTADLNLFGTRWNVVALQAETEAMAALAKMKVWMFGAAAVLLILALSTGMLLARSITRPLGTIIENIRHLVAGRLDVQLPDTARRDELGEMERALIKFQENAVYCEKMEAESAARADREVRRRADMEAVVQQFQQRIHAIQQDLTGQTGVMSQTAKSIVTLAQNATEAADGALSATKASDDGVQASATAAEELRISVNEINQHTGKALKITQSAADVARKTDHDVSELSAAAEKIGEVISMIRDIAEKTNLLALNATIEAARAGEAGRGFAVVAAEVKDLSTQTARATDEISAQVTGVQHSTETAVAAIRAIGDSMQDVQDVTTAIASAVEQQGAATGEISQSMSVAARGSATASENVSNLTTAIGQAQDDSTRVAKTANALSKVSADLDGAVEAFLAAPVWQSRPKAHSKT</sequence>
<keyword evidence="2" id="KW-1003">Cell membrane</keyword>
<feature type="transmembrane region" description="Helical" evidence="10">
    <location>
        <begin position="12"/>
        <end position="35"/>
    </location>
</feature>
<dbReference type="Pfam" id="PF00015">
    <property type="entry name" value="MCPsignal"/>
    <property type="match status" value="1"/>
</dbReference>
<gene>
    <name evidence="13" type="ORF">JM93_04287</name>
</gene>
<dbReference type="EMBL" id="VLLF01000013">
    <property type="protein sequence ID" value="TWI79938.1"/>
    <property type="molecule type" value="Genomic_DNA"/>
</dbReference>
<dbReference type="GO" id="GO:0004888">
    <property type="term" value="F:transmembrane signaling receptor activity"/>
    <property type="evidence" value="ECO:0007669"/>
    <property type="project" value="InterPro"/>
</dbReference>
<evidence type="ECO:0000259" key="11">
    <source>
        <dbReference type="PROSITE" id="PS50111"/>
    </source>
</evidence>
<dbReference type="Pfam" id="PF00672">
    <property type="entry name" value="HAMP"/>
    <property type="match status" value="1"/>
</dbReference>
<dbReference type="Gene3D" id="6.10.340.10">
    <property type="match status" value="1"/>
</dbReference>
<dbReference type="InterPro" id="IPR003660">
    <property type="entry name" value="HAMP_dom"/>
</dbReference>
<dbReference type="PRINTS" id="PR00260">
    <property type="entry name" value="CHEMTRNSDUCR"/>
</dbReference>
<evidence type="ECO:0000256" key="8">
    <source>
        <dbReference type="ARBA" id="ARBA00029447"/>
    </source>
</evidence>
<feature type="domain" description="HAMP" evidence="12">
    <location>
        <begin position="358"/>
        <end position="405"/>
    </location>
</feature>
<evidence type="ECO:0000313" key="14">
    <source>
        <dbReference type="Proteomes" id="UP000320593"/>
    </source>
</evidence>
<keyword evidence="4 10" id="KW-0812">Transmembrane</keyword>
<dbReference type="OrthoDB" id="354287at2"/>
<evidence type="ECO:0000256" key="3">
    <source>
        <dbReference type="ARBA" id="ARBA00022500"/>
    </source>
</evidence>
<dbReference type="Proteomes" id="UP000320593">
    <property type="component" value="Unassembled WGS sequence"/>
</dbReference>
<dbReference type="PANTHER" id="PTHR32089:SF112">
    <property type="entry name" value="LYSOZYME-LIKE PROTEIN-RELATED"/>
    <property type="match status" value="1"/>
</dbReference>
<dbReference type="SUPFAM" id="SSF158472">
    <property type="entry name" value="HAMP domain-like"/>
    <property type="match status" value="1"/>
</dbReference>
<dbReference type="SMART" id="SM00304">
    <property type="entry name" value="HAMP"/>
    <property type="match status" value="1"/>
</dbReference>
<dbReference type="SUPFAM" id="SSF58104">
    <property type="entry name" value="Methyl-accepting chemotaxis protein (MCP) signaling domain"/>
    <property type="match status" value="1"/>
</dbReference>
<evidence type="ECO:0000256" key="10">
    <source>
        <dbReference type="SAM" id="Phobius"/>
    </source>
</evidence>
<dbReference type="RefSeq" id="WP_145347493.1">
    <property type="nucleotide sequence ID" value="NZ_SMLY01000043.1"/>
</dbReference>
<evidence type="ECO:0000256" key="9">
    <source>
        <dbReference type="PROSITE-ProRule" id="PRU00284"/>
    </source>
</evidence>
<keyword evidence="5 10" id="KW-1133">Transmembrane helix</keyword>
<comment type="subcellular location">
    <subcellularLocation>
        <location evidence="1">Cell membrane</location>
        <topology evidence="1">Multi-pass membrane protein</topology>
    </subcellularLocation>
</comment>
<dbReference type="PROSITE" id="PS50111">
    <property type="entry name" value="CHEMOTAXIS_TRANSDUC_2"/>
    <property type="match status" value="1"/>
</dbReference>
<dbReference type="PANTHER" id="PTHR32089">
    <property type="entry name" value="METHYL-ACCEPTING CHEMOTAXIS PROTEIN MCPB"/>
    <property type="match status" value="1"/>
</dbReference>
<dbReference type="GO" id="GO:0007165">
    <property type="term" value="P:signal transduction"/>
    <property type="evidence" value="ECO:0007669"/>
    <property type="project" value="UniProtKB-KW"/>
</dbReference>
<evidence type="ECO:0000256" key="7">
    <source>
        <dbReference type="ARBA" id="ARBA00023224"/>
    </source>
</evidence>
<dbReference type="InterPro" id="IPR004090">
    <property type="entry name" value="Chemotax_Me-accpt_rcpt"/>
</dbReference>
<dbReference type="AlphaFoldDB" id="A0A562SFC0"/>
<keyword evidence="7 9" id="KW-0807">Transducer</keyword>
<evidence type="ECO:0000259" key="12">
    <source>
        <dbReference type="PROSITE" id="PS50885"/>
    </source>
</evidence>
<accession>A0A562SFC0</accession>
<dbReference type="GO" id="GO:0006935">
    <property type="term" value="P:chemotaxis"/>
    <property type="evidence" value="ECO:0007669"/>
    <property type="project" value="UniProtKB-KW"/>
</dbReference>
<keyword evidence="14" id="KW-1185">Reference proteome</keyword>
<keyword evidence="6 10" id="KW-0472">Membrane</keyword>
<comment type="similarity">
    <text evidence="8">Belongs to the methyl-accepting chemotaxis (MCP) protein family.</text>
</comment>
<dbReference type="Gene3D" id="1.10.287.950">
    <property type="entry name" value="Methyl-accepting chemotaxis protein"/>
    <property type="match status" value="1"/>
</dbReference>
<evidence type="ECO:0000256" key="6">
    <source>
        <dbReference type="ARBA" id="ARBA00023136"/>
    </source>
</evidence>
<dbReference type="InterPro" id="IPR004089">
    <property type="entry name" value="MCPsignal_dom"/>
</dbReference>
<dbReference type="InterPro" id="IPR033479">
    <property type="entry name" value="dCache_1"/>
</dbReference>
<organism evidence="13 14">
    <name type="scientific">Roseibium hamelinense</name>
    <dbReference type="NCBI Taxonomy" id="150831"/>
    <lineage>
        <taxon>Bacteria</taxon>
        <taxon>Pseudomonadati</taxon>
        <taxon>Pseudomonadota</taxon>
        <taxon>Alphaproteobacteria</taxon>
        <taxon>Hyphomicrobiales</taxon>
        <taxon>Stappiaceae</taxon>
        <taxon>Roseibium</taxon>
    </lineage>
</organism>
<comment type="caution">
    <text evidence="13">The sequence shown here is derived from an EMBL/GenBank/DDBJ whole genome shotgun (WGS) entry which is preliminary data.</text>
</comment>
<evidence type="ECO:0000313" key="13">
    <source>
        <dbReference type="EMBL" id="TWI79938.1"/>
    </source>
</evidence>
<protein>
    <submittedName>
        <fullName evidence="13">Methyl-accepting chemotaxis protein</fullName>
    </submittedName>
</protein>
<reference evidence="13 14" key="1">
    <citation type="submission" date="2019-07" db="EMBL/GenBank/DDBJ databases">
        <title>Genomic Encyclopedia of Archaeal and Bacterial Type Strains, Phase II (KMG-II): from individual species to whole genera.</title>
        <authorList>
            <person name="Goeker M."/>
        </authorList>
    </citation>
    <scope>NUCLEOTIDE SEQUENCE [LARGE SCALE GENOMIC DNA]</scope>
    <source>
        <strain evidence="13 14">ATCC BAA-252</strain>
    </source>
</reference>
<evidence type="ECO:0000256" key="1">
    <source>
        <dbReference type="ARBA" id="ARBA00004651"/>
    </source>
</evidence>
<feature type="domain" description="Methyl-accepting transducer" evidence="11">
    <location>
        <begin position="426"/>
        <end position="687"/>
    </location>
</feature>
<name>A0A562SFC0_9HYPH</name>
<evidence type="ECO:0000256" key="5">
    <source>
        <dbReference type="ARBA" id="ARBA00022989"/>
    </source>
</evidence>
<dbReference type="Pfam" id="PF02743">
    <property type="entry name" value="dCache_1"/>
    <property type="match status" value="1"/>
</dbReference>
<keyword evidence="3" id="KW-0145">Chemotaxis</keyword>
<dbReference type="SMART" id="SM00283">
    <property type="entry name" value="MA"/>
    <property type="match status" value="1"/>
</dbReference>
<evidence type="ECO:0000256" key="4">
    <source>
        <dbReference type="ARBA" id="ARBA00022692"/>
    </source>
</evidence>
<proteinExistence type="inferred from homology"/>
<dbReference type="PROSITE" id="PS50885">
    <property type="entry name" value="HAMP"/>
    <property type="match status" value="1"/>
</dbReference>